<keyword evidence="2" id="KW-0808">Transferase</keyword>
<reference evidence="2 3" key="1">
    <citation type="journal article" date="2015" name="Nature">
        <title>rRNA introns, odd ribosomes, and small enigmatic genomes across a large radiation of phyla.</title>
        <authorList>
            <person name="Brown C.T."/>
            <person name="Hug L.A."/>
            <person name="Thomas B.C."/>
            <person name="Sharon I."/>
            <person name="Castelle C.J."/>
            <person name="Singh A."/>
            <person name="Wilkins M.J."/>
            <person name="Williams K.H."/>
            <person name="Banfield J.F."/>
        </authorList>
    </citation>
    <scope>NUCLEOTIDE SEQUENCE [LARGE SCALE GENOMIC DNA]</scope>
</reference>
<sequence length="63" mass="6839">MYLEDIFLTPSSLAGLPALSVPCGLFADLPVGLQFIGPKLSDSKLLTIASFYDKLSRRLVPEI</sequence>
<proteinExistence type="predicted"/>
<dbReference type="Pfam" id="PF01425">
    <property type="entry name" value="Amidase"/>
    <property type="match status" value="1"/>
</dbReference>
<gene>
    <name evidence="2" type="ORF">UT42_C0025G0009</name>
</gene>
<accession>A0A0G0QW18</accession>
<evidence type="ECO:0000259" key="1">
    <source>
        <dbReference type="Pfam" id="PF01425"/>
    </source>
</evidence>
<dbReference type="InterPro" id="IPR036928">
    <property type="entry name" value="AS_sf"/>
</dbReference>
<protein>
    <submittedName>
        <fullName evidence="2">Glutamyl-tRNA(Gln) amidotransferase subunit A</fullName>
    </submittedName>
</protein>
<feature type="domain" description="Amidase" evidence="1">
    <location>
        <begin position="1"/>
        <end position="46"/>
    </location>
</feature>
<dbReference type="InterPro" id="IPR023631">
    <property type="entry name" value="Amidase_dom"/>
</dbReference>
<organism evidence="2 3">
    <name type="scientific">Candidatus Falkowbacteria bacterium GW2011_GWA2_39_24</name>
    <dbReference type="NCBI Taxonomy" id="1618634"/>
    <lineage>
        <taxon>Bacteria</taxon>
        <taxon>Candidatus Falkowiibacteriota</taxon>
    </lineage>
</organism>
<evidence type="ECO:0000313" key="3">
    <source>
        <dbReference type="Proteomes" id="UP000034048"/>
    </source>
</evidence>
<dbReference type="AlphaFoldDB" id="A0A0G0QW18"/>
<dbReference type="Proteomes" id="UP000034048">
    <property type="component" value="Unassembled WGS sequence"/>
</dbReference>
<comment type="caution">
    <text evidence="2">The sequence shown here is derived from an EMBL/GenBank/DDBJ whole genome shotgun (WGS) entry which is preliminary data.</text>
</comment>
<dbReference type="Gene3D" id="3.90.1300.10">
    <property type="entry name" value="Amidase signature (AS) domain"/>
    <property type="match status" value="1"/>
</dbReference>
<dbReference type="GO" id="GO:0016740">
    <property type="term" value="F:transferase activity"/>
    <property type="evidence" value="ECO:0007669"/>
    <property type="project" value="UniProtKB-KW"/>
</dbReference>
<name>A0A0G0QW18_9BACT</name>
<evidence type="ECO:0000313" key="2">
    <source>
        <dbReference type="EMBL" id="KKR14550.1"/>
    </source>
</evidence>
<dbReference type="SUPFAM" id="SSF75304">
    <property type="entry name" value="Amidase signature (AS) enzymes"/>
    <property type="match status" value="1"/>
</dbReference>
<dbReference type="EMBL" id="LBWS01000025">
    <property type="protein sequence ID" value="KKR14550.1"/>
    <property type="molecule type" value="Genomic_DNA"/>
</dbReference>